<dbReference type="InterPro" id="IPR002068">
    <property type="entry name" value="A-crystallin/Hsp20_dom"/>
</dbReference>
<evidence type="ECO:0000256" key="4">
    <source>
        <dbReference type="SAM" id="MobiDB-lite"/>
    </source>
</evidence>
<proteinExistence type="inferred from homology"/>
<evidence type="ECO:0000259" key="5">
    <source>
        <dbReference type="PROSITE" id="PS01031"/>
    </source>
</evidence>
<dbReference type="InterPro" id="IPR031107">
    <property type="entry name" value="Small_HSP"/>
</dbReference>
<keyword evidence="1" id="KW-0346">Stress response</keyword>
<dbReference type="STRING" id="1330018.A0A167RAC7"/>
<feature type="region of interest" description="Disordered" evidence="4">
    <location>
        <begin position="106"/>
        <end position="154"/>
    </location>
</feature>
<evidence type="ECO:0000256" key="1">
    <source>
        <dbReference type="ARBA" id="ARBA00023016"/>
    </source>
</evidence>
<evidence type="ECO:0000313" key="7">
    <source>
        <dbReference type="Proteomes" id="UP000076738"/>
    </source>
</evidence>
<sequence>MSLINFFDEPILYLQPSWTRQAARRQAAAHNAYRALAQQQAQLLSAFSDVFDNFTSASDVQRAPKTQLREVANGYVLEAELPGVRKEDLDVTIGEGGKTIRIEGKAVRRSESAVTAPAEGEASATAPAEPAQPAATEKTAPESTSTEVAEKPAAEVVQPAQAEYTSTFSQSFTLPRPVDGSKVVARLEDGVLRLVVPFLEDTESVKVTV</sequence>
<reference evidence="6 7" key="1">
    <citation type="journal article" date="2016" name="Mol. Biol. Evol.">
        <title>Comparative Genomics of Early-Diverging Mushroom-Forming Fungi Provides Insights into the Origins of Lignocellulose Decay Capabilities.</title>
        <authorList>
            <person name="Nagy L.G."/>
            <person name="Riley R."/>
            <person name="Tritt A."/>
            <person name="Adam C."/>
            <person name="Daum C."/>
            <person name="Floudas D."/>
            <person name="Sun H."/>
            <person name="Yadav J.S."/>
            <person name="Pangilinan J."/>
            <person name="Larsson K.H."/>
            <person name="Matsuura K."/>
            <person name="Barry K."/>
            <person name="Labutti K."/>
            <person name="Kuo R."/>
            <person name="Ohm R.A."/>
            <person name="Bhattacharya S.S."/>
            <person name="Shirouzu T."/>
            <person name="Yoshinaga Y."/>
            <person name="Martin F.M."/>
            <person name="Grigoriev I.V."/>
            <person name="Hibbett D.S."/>
        </authorList>
    </citation>
    <scope>NUCLEOTIDE SEQUENCE [LARGE SCALE GENOMIC DNA]</scope>
    <source>
        <strain evidence="6 7">TUFC12733</strain>
    </source>
</reference>
<comment type="similarity">
    <text evidence="2 3">Belongs to the small heat shock protein (HSP20) family.</text>
</comment>
<evidence type="ECO:0000256" key="2">
    <source>
        <dbReference type="PROSITE-ProRule" id="PRU00285"/>
    </source>
</evidence>
<dbReference type="OrthoDB" id="1431247at2759"/>
<accession>A0A167RAC7</accession>
<evidence type="ECO:0000313" key="6">
    <source>
        <dbReference type="EMBL" id="KZP00714.1"/>
    </source>
</evidence>
<dbReference type="SUPFAM" id="SSF49764">
    <property type="entry name" value="HSP20-like chaperones"/>
    <property type="match status" value="1"/>
</dbReference>
<dbReference type="Gene3D" id="2.60.40.790">
    <property type="match status" value="1"/>
</dbReference>
<feature type="compositionally biased region" description="Low complexity" evidence="4">
    <location>
        <begin position="115"/>
        <end position="142"/>
    </location>
</feature>
<dbReference type="PANTHER" id="PTHR11527">
    <property type="entry name" value="HEAT-SHOCK PROTEIN 20 FAMILY MEMBER"/>
    <property type="match status" value="1"/>
</dbReference>
<protein>
    <submittedName>
        <fullName evidence="6">HSP20-like chaperone</fullName>
    </submittedName>
</protein>
<name>A0A167RAC7_CALVF</name>
<dbReference type="InterPro" id="IPR008978">
    <property type="entry name" value="HSP20-like_chaperone"/>
</dbReference>
<dbReference type="CDD" id="cd06464">
    <property type="entry name" value="ACD_sHsps-like"/>
    <property type="match status" value="1"/>
</dbReference>
<feature type="non-terminal residue" evidence="6">
    <location>
        <position position="209"/>
    </location>
</feature>
<feature type="domain" description="SHSP" evidence="5">
    <location>
        <begin position="57"/>
        <end position="209"/>
    </location>
</feature>
<organism evidence="6 7">
    <name type="scientific">Calocera viscosa (strain TUFC12733)</name>
    <dbReference type="NCBI Taxonomy" id="1330018"/>
    <lineage>
        <taxon>Eukaryota</taxon>
        <taxon>Fungi</taxon>
        <taxon>Dikarya</taxon>
        <taxon>Basidiomycota</taxon>
        <taxon>Agaricomycotina</taxon>
        <taxon>Dacrymycetes</taxon>
        <taxon>Dacrymycetales</taxon>
        <taxon>Dacrymycetaceae</taxon>
        <taxon>Calocera</taxon>
    </lineage>
</organism>
<gene>
    <name evidence="6" type="ORF">CALVIDRAFT_533051</name>
</gene>
<dbReference type="AlphaFoldDB" id="A0A167RAC7"/>
<dbReference type="Pfam" id="PF00011">
    <property type="entry name" value="HSP20"/>
    <property type="match status" value="1"/>
</dbReference>
<evidence type="ECO:0000256" key="3">
    <source>
        <dbReference type="RuleBase" id="RU003616"/>
    </source>
</evidence>
<dbReference type="Proteomes" id="UP000076738">
    <property type="component" value="Unassembled WGS sequence"/>
</dbReference>
<dbReference type="PROSITE" id="PS01031">
    <property type="entry name" value="SHSP"/>
    <property type="match status" value="1"/>
</dbReference>
<keyword evidence="7" id="KW-1185">Reference proteome</keyword>
<dbReference type="EMBL" id="KV417268">
    <property type="protein sequence ID" value="KZP00714.1"/>
    <property type="molecule type" value="Genomic_DNA"/>
</dbReference>